<evidence type="ECO:0000313" key="2">
    <source>
        <dbReference type="EMBL" id="AYN21574.1"/>
    </source>
</evidence>
<dbReference type="KEGG" id="aaqu:D3M96_14160"/>
<protein>
    <submittedName>
        <fullName evidence="2">Uncharacterized protein</fullName>
    </submittedName>
</protein>
<evidence type="ECO:0000313" key="3">
    <source>
        <dbReference type="Proteomes" id="UP000268070"/>
    </source>
</evidence>
<sequence>MNEKFRHLSDLQLSQIIAAASNELRERLSKGAAKSSVTYKSVEKTVENIMTPPKADREYVLYIKALLRRGEYIRADDRVRVAEIAQDFPAWVQRQGLPTKSNTGPWNDARKRYSTPKEREL</sequence>
<evidence type="ECO:0000256" key="1">
    <source>
        <dbReference type="SAM" id="MobiDB-lite"/>
    </source>
</evidence>
<proteinExistence type="predicted"/>
<dbReference type="OrthoDB" id="10002130at2"/>
<feature type="compositionally biased region" description="Polar residues" evidence="1">
    <location>
        <begin position="96"/>
        <end position="105"/>
    </location>
</feature>
<gene>
    <name evidence="2" type="ORF">D3M96_14160</name>
</gene>
<name>A0A3G2HWY2_9BURK</name>
<feature type="region of interest" description="Disordered" evidence="1">
    <location>
        <begin position="94"/>
        <end position="121"/>
    </location>
</feature>
<dbReference type="RefSeq" id="WP_121739301.1">
    <property type="nucleotide sequence ID" value="NZ_CP032153.1"/>
</dbReference>
<feature type="compositionally biased region" description="Basic and acidic residues" evidence="1">
    <location>
        <begin position="108"/>
        <end position="121"/>
    </location>
</feature>
<dbReference type="EMBL" id="CP032153">
    <property type="protein sequence ID" value="AYN21574.1"/>
    <property type="molecule type" value="Genomic_DNA"/>
</dbReference>
<accession>A0A3G2HWY2</accession>
<reference evidence="2 3" key="1">
    <citation type="submission" date="2018-09" db="EMBL/GenBank/DDBJ databases">
        <title>Complete genome sequence of the hydrocarbonoclastic bacterium Alcaligenes aquatilis QD168, isolated from a crude-oil polluted marine sediment of Central Chile.</title>
        <authorList>
            <person name="Duran R.E."/>
            <person name="Barra B."/>
            <person name="Salva-Serra F."/>
            <person name="Mendez V."/>
            <person name="Moore E.R.B."/>
            <person name="Seeger M."/>
        </authorList>
    </citation>
    <scope>NUCLEOTIDE SEQUENCE [LARGE SCALE GENOMIC DNA]</scope>
    <source>
        <strain evidence="2 3">QD168</strain>
    </source>
</reference>
<dbReference type="AlphaFoldDB" id="A0A3G2HWY2"/>
<dbReference type="Proteomes" id="UP000268070">
    <property type="component" value="Chromosome"/>
</dbReference>
<organism evidence="2 3">
    <name type="scientific">Alcaligenes aquatilis</name>
    <dbReference type="NCBI Taxonomy" id="323284"/>
    <lineage>
        <taxon>Bacteria</taxon>
        <taxon>Pseudomonadati</taxon>
        <taxon>Pseudomonadota</taxon>
        <taxon>Betaproteobacteria</taxon>
        <taxon>Burkholderiales</taxon>
        <taxon>Alcaligenaceae</taxon>
        <taxon>Alcaligenes</taxon>
    </lineage>
</organism>